<proteinExistence type="predicted"/>
<dbReference type="EMBL" id="LSBJ02000004">
    <property type="protein sequence ID" value="OWT42991.1"/>
    <property type="molecule type" value="Genomic_DNA"/>
</dbReference>
<protein>
    <submittedName>
        <fullName evidence="1">Uncharacterized protein</fullName>
    </submittedName>
</protein>
<organism evidence="1 2">
    <name type="scientific">Pochonia chlamydosporia 170</name>
    <dbReference type="NCBI Taxonomy" id="1380566"/>
    <lineage>
        <taxon>Eukaryota</taxon>
        <taxon>Fungi</taxon>
        <taxon>Dikarya</taxon>
        <taxon>Ascomycota</taxon>
        <taxon>Pezizomycotina</taxon>
        <taxon>Sordariomycetes</taxon>
        <taxon>Hypocreomycetidae</taxon>
        <taxon>Hypocreales</taxon>
        <taxon>Clavicipitaceae</taxon>
        <taxon>Pochonia</taxon>
    </lineage>
</organism>
<dbReference type="KEGG" id="pchm:VFPPC_17816"/>
<name>A0A219AQG9_METCM</name>
<dbReference type="GeneID" id="33936727"/>
<keyword evidence="2" id="KW-1185">Reference proteome</keyword>
<reference evidence="1 2" key="1">
    <citation type="journal article" date="2016" name="PLoS Pathog.">
        <title>Biosynthesis of antibiotic leucinostatins in bio-control fungus Purpureocillium lilacinum and their inhibition on phytophthora revealed by genome mining.</title>
        <authorList>
            <person name="Wang G."/>
            <person name="Liu Z."/>
            <person name="Lin R."/>
            <person name="Li E."/>
            <person name="Mao Z."/>
            <person name="Ling J."/>
            <person name="Yang Y."/>
            <person name="Yin W.B."/>
            <person name="Xie B."/>
        </authorList>
    </citation>
    <scope>NUCLEOTIDE SEQUENCE [LARGE SCALE GENOMIC DNA]</scope>
    <source>
        <strain evidence="1">170</strain>
    </source>
</reference>
<evidence type="ECO:0000313" key="2">
    <source>
        <dbReference type="Proteomes" id="UP000078397"/>
    </source>
</evidence>
<accession>A0A219AQG9</accession>
<gene>
    <name evidence="1" type="ORF">VFPPC_17816</name>
</gene>
<dbReference type="Proteomes" id="UP000078397">
    <property type="component" value="Unassembled WGS sequence"/>
</dbReference>
<dbReference type="RefSeq" id="XP_022285449.1">
    <property type="nucleotide sequence ID" value="XM_022429497.1"/>
</dbReference>
<evidence type="ECO:0000313" key="1">
    <source>
        <dbReference type="EMBL" id="OWT42991.1"/>
    </source>
</evidence>
<comment type="caution">
    <text evidence="1">The sequence shown here is derived from an EMBL/GenBank/DDBJ whole genome shotgun (WGS) entry which is preliminary data.</text>
</comment>
<sequence>MHGKMVRILPASTRPSRHVVYRGVYPFISPSVGEPNATNMDQTRRISYQLNRITQGCQSEQRANCRRRTNPSKAPIVEKYVWLVSEASTAPCPTCHAFHSAKLKSAVL</sequence>
<dbReference type="AlphaFoldDB" id="A0A219AQG9"/>